<evidence type="ECO:0000313" key="1">
    <source>
        <dbReference type="EMBL" id="KAK0443653.1"/>
    </source>
</evidence>
<sequence length="318" mass="37569">MEHDALCYHRKSVTLTPMWLDLWNWAEQFFQTYFVTVAEDDGALYAELLDLLAPTAMAVMDLIETLLYAPHMRSEVYLTSFCSFMMRIWVRIFSNNVQNFHFELQVSKMMSGVLESVEQQTKMSSTLHLVPPDHVKVSLFTAVSRVQDISHFILFMHVTTFIHFVVWTSHHFRRIFLKHRSTHWACHALGCIASRFPKYYPTLMMFCLTRYAFALQETFWNEGSHEHVSEAMHYKALDYLLIATSYLPLPTSVRSFPWTSFEKRLVDLYNTINCYLVYRSVLHEAMHSIVHIQNAKWFVQYDDGKEDRKAWIAFLTLE</sequence>
<name>A0AA39JNG2_ARMTA</name>
<dbReference type="Proteomes" id="UP001175211">
    <property type="component" value="Unassembled WGS sequence"/>
</dbReference>
<accession>A0AA39JNG2</accession>
<dbReference type="GeneID" id="85361807"/>
<organism evidence="1 2">
    <name type="scientific">Armillaria tabescens</name>
    <name type="common">Ringless honey mushroom</name>
    <name type="synonym">Agaricus tabescens</name>
    <dbReference type="NCBI Taxonomy" id="1929756"/>
    <lineage>
        <taxon>Eukaryota</taxon>
        <taxon>Fungi</taxon>
        <taxon>Dikarya</taxon>
        <taxon>Basidiomycota</taxon>
        <taxon>Agaricomycotina</taxon>
        <taxon>Agaricomycetes</taxon>
        <taxon>Agaricomycetidae</taxon>
        <taxon>Agaricales</taxon>
        <taxon>Marasmiineae</taxon>
        <taxon>Physalacriaceae</taxon>
        <taxon>Desarmillaria</taxon>
    </lineage>
</organism>
<protein>
    <submittedName>
        <fullName evidence="1">Uncharacterized protein</fullName>
    </submittedName>
</protein>
<reference evidence="1" key="1">
    <citation type="submission" date="2023-06" db="EMBL/GenBank/DDBJ databases">
        <authorList>
            <consortium name="Lawrence Berkeley National Laboratory"/>
            <person name="Ahrendt S."/>
            <person name="Sahu N."/>
            <person name="Indic B."/>
            <person name="Wong-Bajracharya J."/>
            <person name="Merenyi Z."/>
            <person name="Ke H.-M."/>
            <person name="Monk M."/>
            <person name="Kocsube S."/>
            <person name="Drula E."/>
            <person name="Lipzen A."/>
            <person name="Balint B."/>
            <person name="Henrissat B."/>
            <person name="Andreopoulos B."/>
            <person name="Martin F.M."/>
            <person name="Harder C.B."/>
            <person name="Rigling D."/>
            <person name="Ford K.L."/>
            <person name="Foster G.D."/>
            <person name="Pangilinan J."/>
            <person name="Papanicolaou A."/>
            <person name="Barry K."/>
            <person name="LaButti K."/>
            <person name="Viragh M."/>
            <person name="Koriabine M."/>
            <person name="Yan M."/>
            <person name="Riley R."/>
            <person name="Champramary S."/>
            <person name="Plett K.L."/>
            <person name="Tsai I.J."/>
            <person name="Slot J."/>
            <person name="Sipos G."/>
            <person name="Plett J."/>
            <person name="Nagy L.G."/>
            <person name="Grigoriev I.V."/>
        </authorList>
    </citation>
    <scope>NUCLEOTIDE SEQUENCE</scope>
    <source>
        <strain evidence="1">CCBAS 213</strain>
    </source>
</reference>
<comment type="caution">
    <text evidence="1">The sequence shown here is derived from an EMBL/GenBank/DDBJ whole genome shotgun (WGS) entry which is preliminary data.</text>
</comment>
<keyword evidence="2" id="KW-1185">Reference proteome</keyword>
<dbReference type="RefSeq" id="XP_060324778.1">
    <property type="nucleotide sequence ID" value="XM_060478259.1"/>
</dbReference>
<dbReference type="EMBL" id="JAUEPS010000057">
    <property type="protein sequence ID" value="KAK0443653.1"/>
    <property type="molecule type" value="Genomic_DNA"/>
</dbReference>
<evidence type="ECO:0000313" key="2">
    <source>
        <dbReference type="Proteomes" id="UP001175211"/>
    </source>
</evidence>
<gene>
    <name evidence="1" type="ORF">EV420DRAFT_1649115</name>
</gene>
<dbReference type="AlphaFoldDB" id="A0AA39JNG2"/>
<proteinExistence type="predicted"/>